<dbReference type="AlphaFoldDB" id="A0A452Y4Z1"/>
<reference evidence="1" key="4">
    <citation type="submission" date="2019-03" db="UniProtKB">
        <authorList>
            <consortium name="EnsemblPlants"/>
        </authorList>
    </citation>
    <scope>IDENTIFICATION</scope>
</reference>
<reference evidence="2" key="2">
    <citation type="journal article" date="2017" name="Nat. Plants">
        <title>The Aegilops tauschii genome reveals multiple impacts of transposons.</title>
        <authorList>
            <person name="Zhao G."/>
            <person name="Zou C."/>
            <person name="Li K."/>
            <person name="Wang K."/>
            <person name="Li T."/>
            <person name="Gao L."/>
            <person name="Zhang X."/>
            <person name="Wang H."/>
            <person name="Yang Z."/>
            <person name="Liu X."/>
            <person name="Jiang W."/>
            <person name="Mao L."/>
            <person name="Kong X."/>
            <person name="Jiao Y."/>
            <person name="Jia J."/>
        </authorList>
    </citation>
    <scope>NUCLEOTIDE SEQUENCE [LARGE SCALE GENOMIC DNA]</scope>
    <source>
        <strain evidence="2">cv. AL8/78</strain>
    </source>
</reference>
<dbReference type="Gramene" id="AET1Gv20293000.1">
    <property type="protein sequence ID" value="AET1Gv20293000.1"/>
    <property type="gene ID" value="AET1Gv20293000"/>
</dbReference>
<reference evidence="1" key="3">
    <citation type="journal article" date="2017" name="Nature">
        <title>Genome sequence of the progenitor of the wheat D genome Aegilops tauschii.</title>
        <authorList>
            <person name="Luo M.C."/>
            <person name="Gu Y.Q."/>
            <person name="Puiu D."/>
            <person name="Wang H."/>
            <person name="Twardziok S.O."/>
            <person name="Deal K.R."/>
            <person name="Huo N."/>
            <person name="Zhu T."/>
            <person name="Wang L."/>
            <person name="Wang Y."/>
            <person name="McGuire P.E."/>
            <person name="Liu S."/>
            <person name="Long H."/>
            <person name="Ramasamy R.K."/>
            <person name="Rodriguez J.C."/>
            <person name="Van S.L."/>
            <person name="Yuan L."/>
            <person name="Wang Z."/>
            <person name="Xia Z."/>
            <person name="Xiao L."/>
            <person name="Anderson O.D."/>
            <person name="Ouyang S."/>
            <person name="Liang Y."/>
            <person name="Zimin A.V."/>
            <person name="Pertea G."/>
            <person name="Qi P."/>
            <person name="Bennetzen J.L."/>
            <person name="Dai X."/>
            <person name="Dawson M.W."/>
            <person name="Muller H.G."/>
            <person name="Kugler K."/>
            <person name="Rivarola-Duarte L."/>
            <person name="Spannagl M."/>
            <person name="Mayer K.F.X."/>
            <person name="Lu F.H."/>
            <person name="Bevan M.W."/>
            <person name="Leroy P."/>
            <person name="Li P."/>
            <person name="You F.M."/>
            <person name="Sun Q."/>
            <person name="Liu Z."/>
            <person name="Lyons E."/>
            <person name="Wicker T."/>
            <person name="Salzberg S.L."/>
            <person name="Devos K.M."/>
            <person name="Dvorak J."/>
        </authorList>
    </citation>
    <scope>NUCLEOTIDE SEQUENCE [LARGE SCALE GENOMIC DNA]</scope>
    <source>
        <strain evidence="1">cv. AL8/78</strain>
    </source>
</reference>
<reference evidence="1" key="5">
    <citation type="journal article" date="2021" name="G3 (Bethesda)">
        <title>Aegilops tauschii genome assembly Aet v5.0 features greater sequence contiguity and improved annotation.</title>
        <authorList>
            <person name="Wang L."/>
            <person name="Zhu T."/>
            <person name="Rodriguez J.C."/>
            <person name="Deal K.R."/>
            <person name="Dubcovsky J."/>
            <person name="McGuire P.E."/>
            <person name="Lux T."/>
            <person name="Spannagl M."/>
            <person name="Mayer K.F.X."/>
            <person name="Baldrich P."/>
            <person name="Meyers B.C."/>
            <person name="Huo N."/>
            <person name="Gu Y.Q."/>
            <person name="Zhou H."/>
            <person name="Devos K.M."/>
            <person name="Bennetzen J.L."/>
            <person name="Unver T."/>
            <person name="Budak H."/>
            <person name="Gulick P.J."/>
            <person name="Galiba G."/>
            <person name="Kalapos B."/>
            <person name="Nelson D.R."/>
            <person name="Li P."/>
            <person name="You F.M."/>
            <person name="Luo M.C."/>
            <person name="Dvorak J."/>
        </authorList>
    </citation>
    <scope>NUCLEOTIDE SEQUENCE [LARGE SCALE GENOMIC DNA]</scope>
    <source>
        <strain evidence="1">cv. AL8/78</strain>
    </source>
</reference>
<evidence type="ECO:0000313" key="1">
    <source>
        <dbReference type="EnsemblPlants" id="AET1Gv20293000.1"/>
    </source>
</evidence>
<reference evidence="2" key="1">
    <citation type="journal article" date="2014" name="Science">
        <title>Ancient hybridizations among the ancestral genomes of bread wheat.</title>
        <authorList>
            <consortium name="International Wheat Genome Sequencing Consortium,"/>
            <person name="Marcussen T."/>
            <person name="Sandve S.R."/>
            <person name="Heier L."/>
            <person name="Spannagl M."/>
            <person name="Pfeifer M."/>
            <person name="Jakobsen K.S."/>
            <person name="Wulff B.B."/>
            <person name="Steuernagel B."/>
            <person name="Mayer K.F."/>
            <person name="Olsen O.A."/>
        </authorList>
    </citation>
    <scope>NUCLEOTIDE SEQUENCE [LARGE SCALE GENOMIC DNA]</scope>
    <source>
        <strain evidence="2">cv. AL8/78</strain>
    </source>
</reference>
<protein>
    <submittedName>
        <fullName evidence="1">Uncharacterized protein</fullName>
    </submittedName>
</protein>
<dbReference type="STRING" id="200361.A0A452Y4Z1"/>
<name>A0A452Y4Z1_AEGTS</name>
<dbReference type="Proteomes" id="UP000015105">
    <property type="component" value="Chromosome 1D"/>
</dbReference>
<evidence type="ECO:0000313" key="2">
    <source>
        <dbReference type="Proteomes" id="UP000015105"/>
    </source>
</evidence>
<proteinExistence type="predicted"/>
<sequence length="56" mass="6107">MITNLPIGLFVAGYANTHGLEYICPHFSIANYKKPPRPQKVANGLANTVLPVSRNV</sequence>
<accession>A0A452Y4Z1</accession>
<dbReference type="EnsemblPlants" id="AET1Gv20293000.1">
    <property type="protein sequence ID" value="AET1Gv20293000.1"/>
    <property type="gene ID" value="AET1Gv20293000"/>
</dbReference>
<organism evidence="1 2">
    <name type="scientific">Aegilops tauschii subsp. strangulata</name>
    <name type="common">Goatgrass</name>
    <dbReference type="NCBI Taxonomy" id="200361"/>
    <lineage>
        <taxon>Eukaryota</taxon>
        <taxon>Viridiplantae</taxon>
        <taxon>Streptophyta</taxon>
        <taxon>Embryophyta</taxon>
        <taxon>Tracheophyta</taxon>
        <taxon>Spermatophyta</taxon>
        <taxon>Magnoliopsida</taxon>
        <taxon>Liliopsida</taxon>
        <taxon>Poales</taxon>
        <taxon>Poaceae</taxon>
        <taxon>BOP clade</taxon>
        <taxon>Pooideae</taxon>
        <taxon>Triticodae</taxon>
        <taxon>Triticeae</taxon>
        <taxon>Triticinae</taxon>
        <taxon>Aegilops</taxon>
    </lineage>
</organism>
<keyword evidence="2" id="KW-1185">Reference proteome</keyword>